<keyword evidence="9 10" id="KW-0472">Membrane</keyword>
<keyword evidence="8" id="KW-0811">Translocation</keyword>
<evidence type="ECO:0000256" key="8">
    <source>
        <dbReference type="ARBA" id="ARBA00023010"/>
    </source>
</evidence>
<keyword evidence="4" id="KW-1003">Cell membrane</keyword>
<evidence type="ECO:0000256" key="5">
    <source>
        <dbReference type="ARBA" id="ARBA00022692"/>
    </source>
</evidence>
<evidence type="ECO:0000256" key="6">
    <source>
        <dbReference type="ARBA" id="ARBA00022927"/>
    </source>
</evidence>
<dbReference type="PANTHER" id="PTHR33909">
    <property type="entry name" value="SEC TRANSLOCON ACCESSORY COMPLEX SUBUNIT YAJC"/>
    <property type="match status" value="1"/>
</dbReference>
<evidence type="ECO:0000256" key="4">
    <source>
        <dbReference type="ARBA" id="ARBA00022475"/>
    </source>
</evidence>
<name>A0A0U2P1D2_9BACT</name>
<dbReference type="PRINTS" id="PR01853">
    <property type="entry name" value="YAJCTRNLCASE"/>
</dbReference>
<dbReference type="EMBL" id="KT201082">
    <property type="protein sequence ID" value="ALS55926.1"/>
    <property type="molecule type" value="Genomic_DNA"/>
</dbReference>
<dbReference type="Pfam" id="PF02699">
    <property type="entry name" value="YajC"/>
    <property type="match status" value="1"/>
</dbReference>
<dbReference type="AlphaFoldDB" id="A0A0U2P1D2"/>
<keyword evidence="6" id="KW-0653">Protein transport</keyword>
<evidence type="ECO:0000256" key="1">
    <source>
        <dbReference type="ARBA" id="ARBA00004162"/>
    </source>
</evidence>
<keyword evidence="5 10" id="KW-0812">Transmembrane</keyword>
<proteinExistence type="inferred from homology"/>
<dbReference type="PANTHER" id="PTHR33909:SF1">
    <property type="entry name" value="SEC TRANSLOCON ACCESSORY COMPLEX SUBUNIT YAJC"/>
    <property type="match status" value="1"/>
</dbReference>
<evidence type="ECO:0000256" key="2">
    <source>
        <dbReference type="ARBA" id="ARBA00006742"/>
    </source>
</evidence>
<accession>A0A0U2P1D2</accession>
<dbReference type="InterPro" id="IPR003849">
    <property type="entry name" value="Preprotein_translocase_YajC"/>
</dbReference>
<dbReference type="SMART" id="SM01323">
    <property type="entry name" value="YajC"/>
    <property type="match status" value="1"/>
</dbReference>
<dbReference type="GO" id="GO:0015031">
    <property type="term" value="P:protein transport"/>
    <property type="evidence" value="ECO:0007669"/>
    <property type="project" value="UniProtKB-KW"/>
</dbReference>
<organism evidence="11">
    <name type="scientific">uncultured bacterium EIL68H05</name>
    <dbReference type="NCBI Taxonomy" id="1768205"/>
    <lineage>
        <taxon>Bacteria</taxon>
        <taxon>environmental samples</taxon>
    </lineage>
</organism>
<keyword evidence="7 10" id="KW-1133">Transmembrane helix</keyword>
<dbReference type="NCBIfam" id="TIGR00739">
    <property type="entry name" value="yajC"/>
    <property type="match status" value="1"/>
</dbReference>
<evidence type="ECO:0000256" key="7">
    <source>
        <dbReference type="ARBA" id="ARBA00022989"/>
    </source>
</evidence>
<evidence type="ECO:0000256" key="10">
    <source>
        <dbReference type="SAM" id="Phobius"/>
    </source>
</evidence>
<dbReference type="GO" id="GO:0005886">
    <property type="term" value="C:plasma membrane"/>
    <property type="evidence" value="ECO:0007669"/>
    <property type="project" value="UniProtKB-SubCell"/>
</dbReference>
<evidence type="ECO:0000256" key="3">
    <source>
        <dbReference type="ARBA" id="ARBA00022448"/>
    </source>
</evidence>
<reference evidence="11" key="1">
    <citation type="journal article" date="2016" name="ISME J.">
        <title>Functional metagenomic screen reveals new and diverse microbial rhodopsins.</title>
        <authorList>
            <person name="Pushkarev A."/>
            <person name="Beja O."/>
        </authorList>
    </citation>
    <scope>NUCLEOTIDE SEQUENCE</scope>
</reference>
<feature type="transmembrane region" description="Helical" evidence="10">
    <location>
        <begin position="12"/>
        <end position="33"/>
    </location>
</feature>
<comment type="subcellular location">
    <subcellularLocation>
        <location evidence="1">Cell membrane</location>
        <topology evidence="1">Single-pass membrane protein</topology>
    </subcellularLocation>
</comment>
<comment type="similarity">
    <text evidence="2">Belongs to the YajC family.</text>
</comment>
<evidence type="ECO:0000256" key="9">
    <source>
        <dbReference type="ARBA" id="ARBA00023136"/>
    </source>
</evidence>
<keyword evidence="3" id="KW-0813">Transport</keyword>
<protein>
    <submittedName>
        <fullName evidence="11">Putative preprotein translocase YajC subunit</fullName>
    </submittedName>
</protein>
<evidence type="ECO:0000313" key="11">
    <source>
        <dbReference type="EMBL" id="ALS55926.1"/>
    </source>
</evidence>
<sequence>MKEVEILTAQTSGFFGTQLIMIFGFILLLYFLLIRPQNKRLKAHQELVNNLEIGDEVITSGGIVCTLVKLSDTYVTARTGNNQEIVLQRQQINSVLPKGTVKSLFE</sequence>